<keyword evidence="2" id="KW-1185">Reference proteome</keyword>
<organism evidence="1 2">
    <name type="scientific">Gemmobacter aquaticus</name>
    <dbReference type="NCBI Taxonomy" id="490185"/>
    <lineage>
        <taxon>Bacteria</taxon>
        <taxon>Pseudomonadati</taxon>
        <taxon>Pseudomonadota</taxon>
        <taxon>Alphaproteobacteria</taxon>
        <taxon>Rhodobacterales</taxon>
        <taxon>Paracoccaceae</taxon>
        <taxon>Gemmobacter</taxon>
    </lineage>
</organism>
<name>A0A918DCD2_9RHOB</name>
<evidence type="ECO:0000313" key="1">
    <source>
        <dbReference type="EMBL" id="GGO26812.1"/>
    </source>
</evidence>
<accession>A0A918DCD2</accession>
<comment type="caution">
    <text evidence="1">The sequence shown here is derived from an EMBL/GenBank/DDBJ whole genome shotgun (WGS) entry which is preliminary data.</text>
</comment>
<evidence type="ECO:0000313" key="2">
    <source>
        <dbReference type="Proteomes" id="UP000598196"/>
    </source>
</evidence>
<reference evidence="1 2" key="1">
    <citation type="journal article" date="2014" name="Int. J. Syst. Evol. Microbiol.">
        <title>Complete genome sequence of Corynebacterium casei LMG S-19264T (=DSM 44701T), isolated from a smear-ripened cheese.</title>
        <authorList>
            <consortium name="US DOE Joint Genome Institute (JGI-PGF)"/>
            <person name="Walter F."/>
            <person name="Albersmeier A."/>
            <person name="Kalinowski J."/>
            <person name="Ruckert C."/>
        </authorList>
    </citation>
    <scope>NUCLEOTIDE SEQUENCE [LARGE SCALE GENOMIC DNA]</scope>
    <source>
        <strain evidence="1 2">CGMCC 1.7029</strain>
    </source>
</reference>
<sequence>MPLIFIFAQQAPANAPEPPNLRPEASHTNAARAMRILRDFAAFHALSAADQRVLWRFNADLIRASRNPVAAPSRSWPTDGDAA</sequence>
<gene>
    <name evidence="1" type="ORF">GCM10010991_07820</name>
</gene>
<dbReference type="Proteomes" id="UP000598196">
    <property type="component" value="Unassembled WGS sequence"/>
</dbReference>
<dbReference type="RefSeq" id="WP_146285455.1">
    <property type="nucleotide sequence ID" value="NZ_BMLP01000001.1"/>
</dbReference>
<protein>
    <submittedName>
        <fullName evidence="1">Uncharacterized protein</fullName>
    </submittedName>
</protein>
<proteinExistence type="predicted"/>
<dbReference type="AlphaFoldDB" id="A0A918DCD2"/>
<dbReference type="EMBL" id="BMLP01000001">
    <property type="protein sequence ID" value="GGO26812.1"/>
    <property type="molecule type" value="Genomic_DNA"/>
</dbReference>